<organism evidence="2 3">
    <name type="scientific">Lentinus brumalis</name>
    <dbReference type="NCBI Taxonomy" id="2498619"/>
    <lineage>
        <taxon>Eukaryota</taxon>
        <taxon>Fungi</taxon>
        <taxon>Dikarya</taxon>
        <taxon>Basidiomycota</taxon>
        <taxon>Agaricomycotina</taxon>
        <taxon>Agaricomycetes</taxon>
        <taxon>Polyporales</taxon>
        <taxon>Polyporaceae</taxon>
        <taxon>Lentinus</taxon>
    </lineage>
</organism>
<name>A0A371CST8_9APHY</name>
<reference evidence="2 3" key="1">
    <citation type="journal article" date="2018" name="Biotechnol. Biofuels">
        <title>Integrative visual omics of the white-rot fungus Polyporus brumalis exposes the biotechnological potential of its oxidative enzymes for delignifying raw plant biomass.</title>
        <authorList>
            <person name="Miyauchi S."/>
            <person name="Rancon A."/>
            <person name="Drula E."/>
            <person name="Hage H."/>
            <person name="Chaduli D."/>
            <person name="Favel A."/>
            <person name="Grisel S."/>
            <person name="Henrissat B."/>
            <person name="Herpoel-Gimbert I."/>
            <person name="Ruiz-Duenas F.J."/>
            <person name="Chevret D."/>
            <person name="Hainaut M."/>
            <person name="Lin J."/>
            <person name="Wang M."/>
            <person name="Pangilinan J."/>
            <person name="Lipzen A."/>
            <person name="Lesage-Meessen L."/>
            <person name="Navarro D."/>
            <person name="Riley R."/>
            <person name="Grigoriev I.V."/>
            <person name="Zhou S."/>
            <person name="Raouche S."/>
            <person name="Rosso M.N."/>
        </authorList>
    </citation>
    <scope>NUCLEOTIDE SEQUENCE [LARGE SCALE GENOMIC DNA]</scope>
    <source>
        <strain evidence="2 3">BRFM 1820</strain>
    </source>
</reference>
<sequence>MSSGPPLAADPLADEPNEDDLIRDAEFWFDAGSVVLVAGKVAFKVYRETLAVPSVVFQGLFQFPRNAAILTLDGCPLVKVSDSPEDFRHLLRVLFPRPTVGENDIPFPHVSAYIRLAHKYKMTSIWDDGVKLLMKYYDPRHDFWACRDGLGLLLIDPIHAIDAIHIARLTGAEIILPLAFLQCADVGPDLAFGYGREDGTRIFLTPEDLARVLRLRDKLRREADLHVLAHERCRFGPLLATCGATDACTSPNRCREAACTAWTNAVADRNGGDPLILRPWREIVEEVYGSMCPACRECLLRRDPLQDARRTLWSYLPRTIGIHVPMWSLVMKPPGEI</sequence>
<dbReference type="Proteomes" id="UP000256964">
    <property type="component" value="Unassembled WGS sequence"/>
</dbReference>
<dbReference type="STRING" id="139420.A0A371CST8"/>
<dbReference type="AlphaFoldDB" id="A0A371CST8"/>
<proteinExistence type="predicted"/>
<evidence type="ECO:0000259" key="1">
    <source>
        <dbReference type="SMART" id="SM00225"/>
    </source>
</evidence>
<keyword evidence="3" id="KW-1185">Reference proteome</keyword>
<evidence type="ECO:0000313" key="3">
    <source>
        <dbReference type="Proteomes" id="UP000256964"/>
    </source>
</evidence>
<dbReference type="OrthoDB" id="3036049at2759"/>
<gene>
    <name evidence="2" type="ORF">OH76DRAFT_1361309</name>
</gene>
<dbReference type="SMART" id="SM00225">
    <property type="entry name" value="BTB"/>
    <property type="match status" value="1"/>
</dbReference>
<feature type="domain" description="BTB" evidence="1">
    <location>
        <begin position="32"/>
        <end position="137"/>
    </location>
</feature>
<protein>
    <recommendedName>
        <fullName evidence="1">BTB domain-containing protein</fullName>
    </recommendedName>
</protein>
<accession>A0A371CST8</accession>
<dbReference type="InterPro" id="IPR000210">
    <property type="entry name" value="BTB/POZ_dom"/>
</dbReference>
<dbReference type="EMBL" id="KZ857466">
    <property type="protein sequence ID" value="RDX43355.1"/>
    <property type="molecule type" value="Genomic_DNA"/>
</dbReference>
<evidence type="ECO:0000313" key="2">
    <source>
        <dbReference type="EMBL" id="RDX43355.1"/>
    </source>
</evidence>